<dbReference type="InterPro" id="IPR023401">
    <property type="entry name" value="ODC_N"/>
</dbReference>
<dbReference type="InterPro" id="IPR003462">
    <property type="entry name" value="ODC_Mu_crystall"/>
</dbReference>
<dbReference type="GO" id="GO:0016491">
    <property type="term" value="F:oxidoreductase activity"/>
    <property type="evidence" value="ECO:0007669"/>
    <property type="project" value="UniProtKB-KW"/>
</dbReference>
<proteinExistence type="predicted"/>
<evidence type="ECO:0000313" key="1">
    <source>
        <dbReference type="EMBL" id="CAD7289347.1"/>
    </source>
</evidence>
<dbReference type="PANTHER" id="PTHR13812">
    <property type="entry name" value="KETIMINE REDUCTASE MU-CRYSTALLIN"/>
    <property type="match status" value="1"/>
</dbReference>
<comment type="caution">
    <text evidence="1">The sequence shown here is derived from an EMBL/GenBank/DDBJ whole genome shotgun (WGS) entry which is preliminary data.</text>
</comment>
<keyword evidence="1" id="KW-0560">Oxidoreductase</keyword>
<gene>
    <name evidence="1" type="primary">sbnB</name>
    <name evidence="1" type="ORF">LMG7974_01464</name>
</gene>
<dbReference type="Gene3D" id="3.40.50.720">
    <property type="entry name" value="NAD(P)-binding Rossmann-like Domain"/>
    <property type="match status" value="1"/>
</dbReference>
<reference evidence="1 2" key="1">
    <citation type="submission" date="2020-11" db="EMBL/GenBank/DDBJ databases">
        <authorList>
            <person name="Peeters C."/>
        </authorList>
    </citation>
    <scope>NUCLEOTIDE SEQUENCE [LARGE SCALE GENOMIC DNA]</scope>
    <source>
        <strain evidence="1 2">LMG 7974</strain>
    </source>
</reference>
<accession>A0ABN7KAC7</accession>
<dbReference type="Pfam" id="PF02423">
    <property type="entry name" value="OCD_Mu_crystall"/>
    <property type="match status" value="1"/>
</dbReference>
<dbReference type="InterPro" id="IPR036291">
    <property type="entry name" value="NAD(P)-bd_dom_sf"/>
</dbReference>
<dbReference type="RefSeq" id="WP_229933253.1">
    <property type="nucleotide sequence ID" value="NZ_CAJHOF010000015.1"/>
</dbReference>
<organism evidence="1 2">
    <name type="scientific">Campylobacter majalis</name>
    <dbReference type="NCBI Taxonomy" id="2790656"/>
    <lineage>
        <taxon>Bacteria</taxon>
        <taxon>Pseudomonadati</taxon>
        <taxon>Campylobacterota</taxon>
        <taxon>Epsilonproteobacteria</taxon>
        <taxon>Campylobacterales</taxon>
        <taxon>Campylobacteraceae</taxon>
        <taxon>Campylobacter</taxon>
    </lineage>
</organism>
<protein>
    <submittedName>
        <fullName evidence="1">N-((2S)-2-amino-2-carboxyethyl)-L-glutamate dehydrogenase</fullName>
        <ecNumber evidence="1">1.5.1.51</ecNumber>
    </submittedName>
</protein>
<dbReference type="EC" id="1.5.1.51" evidence="1"/>
<name>A0ABN7KAC7_9BACT</name>
<dbReference type="Gene3D" id="3.30.1780.10">
    <property type="entry name" value="ornithine cyclodeaminase, domain 1"/>
    <property type="match status" value="1"/>
</dbReference>
<dbReference type="EMBL" id="CAJHOF010000015">
    <property type="protein sequence ID" value="CAD7289347.1"/>
    <property type="molecule type" value="Genomic_DNA"/>
</dbReference>
<evidence type="ECO:0000313" key="2">
    <source>
        <dbReference type="Proteomes" id="UP000789803"/>
    </source>
</evidence>
<keyword evidence="2" id="KW-1185">Reference proteome</keyword>
<dbReference type="PIRSF" id="PIRSF001439">
    <property type="entry name" value="CryM"/>
    <property type="match status" value="1"/>
</dbReference>
<dbReference type="PANTHER" id="PTHR13812:SF19">
    <property type="entry name" value="KETIMINE REDUCTASE MU-CRYSTALLIN"/>
    <property type="match status" value="1"/>
</dbReference>
<sequence length="348" mass="39488">MRIRYISQEIQSRLLNIDDSIKTMQDMFECIKDDKYTMSGKNKNSHGCRLHMPNSSLFIAMPGYLGGCYNVSGIKWHGPNIKGSGFAETTYMLMLNDIATGYPLCIMSANLLTTYRTAATSIYAMQLLKKQEFLNVAIIGPGKINSLFLEGILRSNKEVKTIKVKGNTQKGVKNFIDYFAKKHDVKIYETKSLEECVKECDLISINTGFEYESVADMPILRSKWIKQNAIINAPSFFRMSDKFLINDAIKVADNFKMYQSYIDELGYPAYKSLSILGNQYADLVHNNKINEYEIVSISDILKNQKREILDKNGIVLFASGGMITQDIALAYDIFTKAKKQNLSTIIEF</sequence>
<dbReference type="Proteomes" id="UP000789803">
    <property type="component" value="Unassembled WGS sequence"/>
</dbReference>
<dbReference type="SUPFAM" id="SSF51735">
    <property type="entry name" value="NAD(P)-binding Rossmann-fold domains"/>
    <property type="match status" value="1"/>
</dbReference>